<reference evidence="1" key="1">
    <citation type="submission" date="2021-01" db="EMBL/GenBank/DDBJ databases">
        <title>Metabolic potential, ecology and presence of endohyphal bacteria is reflected in genomic diversity of Mucoromycotina.</title>
        <authorList>
            <person name="Muszewska A."/>
            <person name="Okrasinska A."/>
            <person name="Steczkiewicz K."/>
            <person name="Drgas O."/>
            <person name="Orlowska M."/>
            <person name="Perlinska-Lenart U."/>
            <person name="Aleksandrzak-Piekarczyk T."/>
            <person name="Szatraj K."/>
            <person name="Zielenkiewicz U."/>
            <person name="Pilsyk S."/>
            <person name="Malc E."/>
            <person name="Mieczkowski P."/>
            <person name="Kruszewska J.S."/>
            <person name="Biernat P."/>
            <person name="Pawlowska J."/>
        </authorList>
    </citation>
    <scope>NUCLEOTIDE SEQUENCE</scope>
    <source>
        <strain evidence="1">WA0000018081</strain>
    </source>
</reference>
<accession>A0A8H7SPM0</accession>
<organism evidence="1 2">
    <name type="scientific">Thamnidium elegans</name>
    <dbReference type="NCBI Taxonomy" id="101142"/>
    <lineage>
        <taxon>Eukaryota</taxon>
        <taxon>Fungi</taxon>
        <taxon>Fungi incertae sedis</taxon>
        <taxon>Mucoromycota</taxon>
        <taxon>Mucoromycotina</taxon>
        <taxon>Mucoromycetes</taxon>
        <taxon>Mucorales</taxon>
        <taxon>Mucorineae</taxon>
        <taxon>Mucoraceae</taxon>
        <taxon>Thamnidium</taxon>
    </lineage>
</organism>
<comment type="caution">
    <text evidence="1">The sequence shown here is derived from an EMBL/GenBank/DDBJ whole genome shotgun (WGS) entry which is preliminary data.</text>
</comment>
<dbReference type="OrthoDB" id="2281119at2759"/>
<keyword evidence="2" id="KW-1185">Reference proteome</keyword>
<sequence>MDCDYWAENCQIISAESIQIQLNNNLLNKLVALGHFFIQQKRSMLSIGQKHNPTIQLLYQISKDKFENECYAEEEKLVVIKDLCFKAKTQFEKIVRCLQNGGDSNGKVLQYAEDGLCFFQPSRTKIQQKSRSNTN</sequence>
<dbReference type="Proteomes" id="UP000613177">
    <property type="component" value="Unassembled WGS sequence"/>
</dbReference>
<proteinExistence type="predicted"/>
<name>A0A8H7SPM0_9FUNG</name>
<protein>
    <submittedName>
        <fullName evidence="1">Uncharacterized protein</fullName>
    </submittedName>
</protein>
<gene>
    <name evidence="1" type="ORF">INT48_004797</name>
</gene>
<dbReference type="EMBL" id="JAEPRE010000127">
    <property type="protein sequence ID" value="KAG2231987.1"/>
    <property type="molecule type" value="Genomic_DNA"/>
</dbReference>
<evidence type="ECO:0000313" key="1">
    <source>
        <dbReference type="EMBL" id="KAG2231987.1"/>
    </source>
</evidence>
<evidence type="ECO:0000313" key="2">
    <source>
        <dbReference type="Proteomes" id="UP000613177"/>
    </source>
</evidence>
<dbReference type="AlphaFoldDB" id="A0A8H7SPM0"/>